<comment type="similarity">
    <text evidence="2 9">Belongs to the TonB-dependent receptor family.</text>
</comment>
<comment type="caution">
    <text evidence="12">The sequence shown here is derived from an EMBL/GenBank/DDBJ whole genome shotgun (WGS) entry which is preliminary data.</text>
</comment>
<dbReference type="AlphaFoldDB" id="A0A454CXH9"/>
<keyword evidence="3 9" id="KW-0813">Transport</keyword>
<evidence type="ECO:0000259" key="11">
    <source>
        <dbReference type="Pfam" id="PF00593"/>
    </source>
</evidence>
<evidence type="ECO:0000256" key="9">
    <source>
        <dbReference type="PROSITE-ProRule" id="PRU01360"/>
    </source>
</evidence>
<dbReference type="PANTHER" id="PTHR30069:SF41">
    <property type="entry name" value="HEME_HEMOPEXIN UTILIZATION PROTEIN C"/>
    <property type="match status" value="1"/>
</dbReference>
<dbReference type="Proteomes" id="UP000008367">
    <property type="component" value="Unassembled WGS sequence"/>
</dbReference>
<dbReference type="Gene3D" id="2.40.170.20">
    <property type="entry name" value="TonB-dependent receptor, beta-barrel domain"/>
    <property type="match status" value="1"/>
</dbReference>
<dbReference type="PANTHER" id="PTHR30069">
    <property type="entry name" value="TONB-DEPENDENT OUTER MEMBRANE RECEPTOR"/>
    <property type="match status" value="1"/>
</dbReference>
<evidence type="ECO:0000256" key="1">
    <source>
        <dbReference type="ARBA" id="ARBA00004571"/>
    </source>
</evidence>
<dbReference type="PROSITE" id="PS52016">
    <property type="entry name" value="TONB_DEPENDENT_REC_3"/>
    <property type="match status" value="1"/>
</dbReference>
<feature type="short sequence motif" description="TonB C-terminal box" evidence="10">
    <location>
        <begin position="271"/>
        <end position="288"/>
    </location>
</feature>
<feature type="domain" description="TonB-dependent receptor-like beta-barrel" evidence="11">
    <location>
        <begin position="3"/>
        <end position="250"/>
    </location>
</feature>
<sequence length="288" mass="32586">KGTVYGLFVQDDWMLTETIILTAGARYDWYELTDNKDQDFDSNGFSPNVGINYNALEGLNLFASYAEAFRGQQIKELFVIDYRENDPNRKPEEARNLELGANYQYDDFFAGVTFFDSTIKDVVTNQGAVYTNVGDLDNQGVTAYLGYAIADVSARLSYNQSRPELNGTLLSDEDSTLGTSIGDTWVLDLIYQPMETLEFGWNARFVERLTDVADPTVHPEKPGYGVHDVYAYWMPLADEELSLTLSVKNVFDKYYFDHASYMAYIGSPVAQGYASPGRDFRFNVTYAF</sequence>
<dbReference type="InterPro" id="IPR010917">
    <property type="entry name" value="TonB_rcpt_CS"/>
</dbReference>
<evidence type="ECO:0000256" key="2">
    <source>
        <dbReference type="ARBA" id="ARBA00009810"/>
    </source>
</evidence>
<proteinExistence type="inferred from homology"/>
<keyword evidence="5 9" id="KW-0812">Transmembrane</keyword>
<protein>
    <submittedName>
        <fullName evidence="12">TonB dependent receptor family protein</fullName>
    </submittedName>
</protein>
<keyword evidence="8 9" id="KW-0998">Cell outer membrane</keyword>
<evidence type="ECO:0000256" key="5">
    <source>
        <dbReference type="ARBA" id="ARBA00022692"/>
    </source>
</evidence>
<keyword evidence="12" id="KW-0675">Receptor</keyword>
<dbReference type="GO" id="GO:0015344">
    <property type="term" value="F:siderophore uptake transmembrane transporter activity"/>
    <property type="evidence" value="ECO:0007669"/>
    <property type="project" value="TreeGrafter"/>
</dbReference>
<accession>A0A454CXH9</accession>
<keyword evidence="7 9" id="KW-0472">Membrane</keyword>
<feature type="non-terminal residue" evidence="12">
    <location>
        <position position="1"/>
    </location>
</feature>
<dbReference type="GO" id="GO:0044718">
    <property type="term" value="P:siderophore transmembrane transport"/>
    <property type="evidence" value="ECO:0007669"/>
    <property type="project" value="TreeGrafter"/>
</dbReference>
<organism evidence="12 13">
    <name type="scientific">Vibrio harveyi</name>
    <name type="common">Beneckea harveyi</name>
    <dbReference type="NCBI Taxonomy" id="669"/>
    <lineage>
        <taxon>Bacteria</taxon>
        <taxon>Pseudomonadati</taxon>
        <taxon>Pseudomonadota</taxon>
        <taxon>Gammaproteobacteria</taxon>
        <taxon>Vibrionales</taxon>
        <taxon>Vibrionaceae</taxon>
        <taxon>Vibrio</taxon>
    </lineage>
</organism>
<dbReference type="SUPFAM" id="SSF56935">
    <property type="entry name" value="Porins"/>
    <property type="match status" value="1"/>
</dbReference>
<gene>
    <name evidence="12" type="ORF">VCHENC02_3256</name>
</gene>
<dbReference type="GO" id="GO:0009279">
    <property type="term" value="C:cell outer membrane"/>
    <property type="evidence" value="ECO:0007669"/>
    <property type="project" value="UniProtKB-SubCell"/>
</dbReference>
<evidence type="ECO:0000313" key="13">
    <source>
        <dbReference type="Proteomes" id="UP000008367"/>
    </source>
</evidence>
<reference evidence="12 13" key="1">
    <citation type="submission" date="2012-10" db="EMBL/GenBank/DDBJ databases">
        <title>Genome sequence of Vibrio Cholerae HENC-02.</title>
        <authorList>
            <person name="Eppinger M."/>
            <person name="Hasan N.A."/>
            <person name="Sengamalay N."/>
            <person name="Hine E."/>
            <person name="Su Q."/>
            <person name="Daugherty S.C."/>
            <person name="Young S."/>
            <person name="Sadzewicz L."/>
            <person name="Tallon L."/>
            <person name="Cebula T.A."/>
            <person name="Ravel J."/>
            <person name="Colwell R.R."/>
        </authorList>
    </citation>
    <scope>NUCLEOTIDE SEQUENCE [LARGE SCALE GENOMIC DNA]</scope>
    <source>
        <strain evidence="12 13">HENC-02</strain>
    </source>
</reference>
<dbReference type="InterPro" id="IPR039426">
    <property type="entry name" value="TonB-dep_rcpt-like"/>
</dbReference>
<comment type="subcellular location">
    <subcellularLocation>
        <location evidence="1 9">Cell outer membrane</location>
        <topology evidence="1 9">Multi-pass membrane protein</topology>
    </subcellularLocation>
</comment>
<dbReference type="Pfam" id="PF00593">
    <property type="entry name" value="TonB_dep_Rec_b-barrel"/>
    <property type="match status" value="1"/>
</dbReference>
<dbReference type="EMBL" id="AJSR01001356">
    <property type="protein sequence ID" value="EKM31067.1"/>
    <property type="molecule type" value="Genomic_DNA"/>
</dbReference>
<dbReference type="InterPro" id="IPR036942">
    <property type="entry name" value="Beta-barrel_TonB_sf"/>
</dbReference>
<dbReference type="PROSITE" id="PS01156">
    <property type="entry name" value="TONB_DEPENDENT_REC_2"/>
    <property type="match status" value="1"/>
</dbReference>
<evidence type="ECO:0000256" key="6">
    <source>
        <dbReference type="ARBA" id="ARBA00023077"/>
    </source>
</evidence>
<evidence type="ECO:0000256" key="4">
    <source>
        <dbReference type="ARBA" id="ARBA00022452"/>
    </source>
</evidence>
<evidence type="ECO:0000256" key="3">
    <source>
        <dbReference type="ARBA" id="ARBA00022448"/>
    </source>
</evidence>
<evidence type="ECO:0000256" key="10">
    <source>
        <dbReference type="PROSITE-ProRule" id="PRU10144"/>
    </source>
</evidence>
<keyword evidence="4 9" id="KW-1134">Transmembrane beta strand</keyword>
<name>A0A454CXH9_VIBHA</name>
<dbReference type="InterPro" id="IPR000531">
    <property type="entry name" value="Beta-barrel_TonB"/>
</dbReference>
<evidence type="ECO:0000256" key="7">
    <source>
        <dbReference type="ARBA" id="ARBA00023136"/>
    </source>
</evidence>
<keyword evidence="6" id="KW-0798">TonB box</keyword>
<evidence type="ECO:0000256" key="8">
    <source>
        <dbReference type="ARBA" id="ARBA00023237"/>
    </source>
</evidence>
<evidence type="ECO:0000313" key="12">
    <source>
        <dbReference type="EMBL" id="EKM31067.1"/>
    </source>
</evidence>